<dbReference type="PROSITE" id="PS50893">
    <property type="entry name" value="ABC_TRANSPORTER_2"/>
    <property type="match status" value="1"/>
</dbReference>
<sequence length="355" mass="37176">MTSLALTITGLTKRFGASAVLGGIDLTVPGGSLLSLVGESGSGKSTLLRIIAGLEQADAGRVLFGHRPVGVGGGTRFRGLAKTRQAGAVPVGFVFQKPVLYPHLSLEENILFAQRLRAQERLDRDHYLSLVDTLGLGEHLHKKPDQLSGGQAQRAGIARALVRKPTLALFDEPLSSVDEHLSEAIRADLLTLHRQLGFTGIYVTHTPDEALAMGQQLAVLEGGRLAQVAAPGQVLAAPASAQVARLLHPLYNELEVERGGQVVPAGISAHGFERADAASPGALPVRVLGVLAHTAGSRFSLETTRAVELSHPEGAVTISAGSPLTAVLPAVPHDEGQWLSLALREGALHCFSGES</sequence>
<dbReference type="GO" id="GO:0016887">
    <property type="term" value="F:ATP hydrolysis activity"/>
    <property type="evidence" value="ECO:0007669"/>
    <property type="project" value="InterPro"/>
</dbReference>
<evidence type="ECO:0000259" key="3">
    <source>
        <dbReference type="PROSITE" id="PS50893"/>
    </source>
</evidence>
<name>A0A4Y9F4I7_9MICC</name>
<keyword evidence="2 4" id="KW-0067">ATP-binding</keyword>
<dbReference type="InterPro" id="IPR047641">
    <property type="entry name" value="ABC_transpr_MalK/UgpC-like"/>
</dbReference>
<feature type="domain" description="ABC transporter" evidence="3">
    <location>
        <begin position="6"/>
        <end position="247"/>
    </location>
</feature>
<dbReference type="InterPro" id="IPR017871">
    <property type="entry name" value="ABC_transporter-like_CS"/>
</dbReference>
<dbReference type="EMBL" id="SPQC01000017">
    <property type="protein sequence ID" value="TFU22426.1"/>
    <property type="molecule type" value="Genomic_DNA"/>
</dbReference>
<proteinExistence type="predicted"/>
<dbReference type="STRING" id="85336.A7979_10275"/>
<dbReference type="InterPro" id="IPR003593">
    <property type="entry name" value="AAA+_ATPase"/>
</dbReference>
<evidence type="ECO:0000256" key="1">
    <source>
        <dbReference type="ARBA" id="ARBA00022741"/>
    </source>
</evidence>
<dbReference type="Gene3D" id="3.40.50.300">
    <property type="entry name" value="P-loop containing nucleotide triphosphate hydrolases"/>
    <property type="match status" value="1"/>
</dbReference>
<dbReference type="InterPro" id="IPR027417">
    <property type="entry name" value="P-loop_NTPase"/>
</dbReference>
<dbReference type="Pfam" id="PF00005">
    <property type="entry name" value="ABC_tran"/>
    <property type="match status" value="1"/>
</dbReference>
<gene>
    <name evidence="4" type="ORF">E4U03_05945</name>
</gene>
<protein>
    <submittedName>
        <fullName evidence="4">ABC transporter ATP-binding protein</fullName>
    </submittedName>
</protein>
<dbReference type="GO" id="GO:0055052">
    <property type="term" value="C:ATP-binding cassette (ABC) transporter complex, substrate-binding subunit-containing"/>
    <property type="evidence" value="ECO:0007669"/>
    <property type="project" value="TreeGrafter"/>
</dbReference>
<evidence type="ECO:0000313" key="5">
    <source>
        <dbReference type="Proteomes" id="UP000297951"/>
    </source>
</evidence>
<organism evidence="4 5">
    <name type="scientific">Rothia nasimurium</name>
    <dbReference type="NCBI Taxonomy" id="85336"/>
    <lineage>
        <taxon>Bacteria</taxon>
        <taxon>Bacillati</taxon>
        <taxon>Actinomycetota</taxon>
        <taxon>Actinomycetes</taxon>
        <taxon>Micrococcales</taxon>
        <taxon>Micrococcaceae</taxon>
        <taxon>Rothia</taxon>
    </lineage>
</organism>
<comment type="caution">
    <text evidence="4">The sequence shown here is derived from an EMBL/GenBank/DDBJ whole genome shotgun (WGS) entry which is preliminary data.</text>
</comment>
<dbReference type="OrthoDB" id="7838608at2"/>
<dbReference type="PANTHER" id="PTHR43875">
    <property type="entry name" value="MALTODEXTRIN IMPORT ATP-BINDING PROTEIN MSMX"/>
    <property type="match status" value="1"/>
</dbReference>
<keyword evidence="1" id="KW-0547">Nucleotide-binding</keyword>
<dbReference type="AlphaFoldDB" id="A0A4Y9F4I7"/>
<dbReference type="GO" id="GO:0005524">
    <property type="term" value="F:ATP binding"/>
    <property type="evidence" value="ECO:0007669"/>
    <property type="project" value="UniProtKB-KW"/>
</dbReference>
<dbReference type="SMART" id="SM00382">
    <property type="entry name" value="AAA"/>
    <property type="match status" value="1"/>
</dbReference>
<dbReference type="Proteomes" id="UP000297951">
    <property type="component" value="Unassembled WGS sequence"/>
</dbReference>
<dbReference type="SUPFAM" id="SSF52540">
    <property type="entry name" value="P-loop containing nucleoside triphosphate hydrolases"/>
    <property type="match status" value="1"/>
</dbReference>
<accession>A0A4Y9F4I7</accession>
<evidence type="ECO:0000256" key="2">
    <source>
        <dbReference type="ARBA" id="ARBA00022840"/>
    </source>
</evidence>
<dbReference type="RefSeq" id="WP_135012417.1">
    <property type="nucleotide sequence ID" value="NZ_JADGLK010000017.1"/>
</dbReference>
<dbReference type="PANTHER" id="PTHR43875:SF1">
    <property type="entry name" value="OSMOPROTECTIVE COMPOUNDS UPTAKE ATP-BINDING PROTEIN GGTA"/>
    <property type="match status" value="1"/>
</dbReference>
<dbReference type="PROSITE" id="PS00211">
    <property type="entry name" value="ABC_TRANSPORTER_1"/>
    <property type="match status" value="1"/>
</dbReference>
<evidence type="ECO:0000313" key="4">
    <source>
        <dbReference type="EMBL" id="TFU22426.1"/>
    </source>
</evidence>
<dbReference type="InterPro" id="IPR003439">
    <property type="entry name" value="ABC_transporter-like_ATP-bd"/>
</dbReference>
<reference evidence="4 5" key="1">
    <citation type="submission" date="2019-03" db="EMBL/GenBank/DDBJ databases">
        <title>Diversity of the mouse oral microbiome.</title>
        <authorList>
            <person name="Joseph S."/>
            <person name="Aduse-Opoku J."/>
            <person name="Curtis M."/>
            <person name="Wade W."/>
            <person name="Hashim A."/>
        </authorList>
    </citation>
    <scope>NUCLEOTIDE SEQUENCE [LARGE SCALE GENOMIC DNA]</scope>
    <source>
        <strain evidence="5">irhom_31</strain>
    </source>
</reference>